<keyword evidence="2" id="KW-1185">Reference proteome</keyword>
<name>A0A4Y2JDH5_ARAVE</name>
<dbReference type="EMBL" id="BGPR01003424">
    <property type="protein sequence ID" value="GBM87974.1"/>
    <property type="molecule type" value="Genomic_DNA"/>
</dbReference>
<reference evidence="1 2" key="1">
    <citation type="journal article" date="2019" name="Sci. Rep.">
        <title>Orb-weaving spider Araneus ventricosus genome elucidates the spidroin gene catalogue.</title>
        <authorList>
            <person name="Kono N."/>
            <person name="Nakamura H."/>
            <person name="Ohtoshi R."/>
            <person name="Moran D.A.P."/>
            <person name="Shinohara A."/>
            <person name="Yoshida Y."/>
            <person name="Fujiwara M."/>
            <person name="Mori M."/>
            <person name="Tomita M."/>
            <person name="Arakawa K."/>
        </authorList>
    </citation>
    <scope>NUCLEOTIDE SEQUENCE [LARGE SCALE GENOMIC DNA]</scope>
</reference>
<comment type="caution">
    <text evidence="1">The sequence shown here is derived from an EMBL/GenBank/DDBJ whole genome shotgun (WGS) entry which is preliminary data.</text>
</comment>
<proteinExistence type="predicted"/>
<protein>
    <submittedName>
        <fullName evidence="1">Uncharacterized protein</fullName>
    </submittedName>
</protein>
<sequence length="112" mass="12820">MCYLGKGWSCKSIFNKTTSCYAEKEVFMQEHLNEVNELVNQLKSCHVKNSDVDIIVYTQPSEHISLQFVVSRLLDAEGLLKDRRVSETKAPRSESSNDIPDSMYTCSKFDFS</sequence>
<accession>A0A4Y2JDH5</accession>
<dbReference type="Proteomes" id="UP000499080">
    <property type="component" value="Unassembled WGS sequence"/>
</dbReference>
<dbReference type="AlphaFoldDB" id="A0A4Y2JDH5"/>
<organism evidence="1 2">
    <name type="scientific">Araneus ventricosus</name>
    <name type="common">Orbweaver spider</name>
    <name type="synonym">Epeira ventricosa</name>
    <dbReference type="NCBI Taxonomy" id="182803"/>
    <lineage>
        <taxon>Eukaryota</taxon>
        <taxon>Metazoa</taxon>
        <taxon>Ecdysozoa</taxon>
        <taxon>Arthropoda</taxon>
        <taxon>Chelicerata</taxon>
        <taxon>Arachnida</taxon>
        <taxon>Araneae</taxon>
        <taxon>Araneomorphae</taxon>
        <taxon>Entelegynae</taxon>
        <taxon>Araneoidea</taxon>
        <taxon>Araneidae</taxon>
        <taxon>Araneus</taxon>
    </lineage>
</organism>
<evidence type="ECO:0000313" key="1">
    <source>
        <dbReference type="EMBL" id="GBM87974.1"/>
    </source>
</evidence>
<evidence type="ECO:0000313" key="2">
    <source>
        <dbReference type="Proteomes" id="UP000499080"/>
    </source>
</evidence>
<gene>
    <name evidence="1" type="ORF">AVEN_91928_1</name>
</gene>